<dbReference type="Proteomes" id="UP000044602">
    <property type="component" value="Unassembled WGS sequence"/>
</dbReference>
<feature type="compositionally biased region" description="Low complexity" evidence="1">
    <location>
        <begin position="34"/>
        <end position="52"/>
    </location>
</feature>
<dbReference type="AlphaFoldDB" id="A0A0G4L7B1"/>
<organism evidence="2 3">
    <name type="scientific">Verticillium longisporum</name>
    <name type="common">Verticillium dahliae var. longisporum</name>
    <dbReference type="NCBI Taxonomy" id="100787"/>
    <lineage>
        <taxon>Eukaryota</taxon>
        <taxon>Fungi</taxon>
        <taxon>Dikarya</taxon>
        <taxon>Ascomycota</taxon>
        <taxon>Pezizomycotina</taxon>
        <taxon>Sordariomycetes</taxon>
        <taxon>Hypocreomycetidae</taxon>
        <taxon>Glomerellales</taxon>
        <taxon>Plectosphaerellaceae</taxon>
        <taxon>Verticillium</taxon>
    </lineage>
</organism>
<accession>A0A0G4L7B1</accession>
<gene>
    <name evidence="2" type="ORF">BN1708_017612</name>
</gene>
<proteinExistence type="predicted"/>
<reference evidence="2 3" key="1">
    <citation type="submission" date="2015-05" db="EMBL/GenBank/DDBJ databases">
        <authorList>
            <person name="Wang D.B."/>
            <person name="Wang M."/>
        </authorList>
    </citation>
    <scope>NUCLEOTIDE SEQUENCE [LARGE SCALE GENOMIC DNA]</scope>
    <source>
        <strain evidence="2">VL1</strain>
    </source>
</reference>
<dbReference type="EMBL" id="CVQH01008936">
    <property type="protein sequence ID" value="CRK17907.1"/>
    <property type="molecule type" value="Genomic_DNA"/>
</dbReference>
<evidence type="ECO:0000256" key="1">
    <source>
        <dbReference type="SAM" id="MobiDB-lite"/>
    </source>
</evidence>
<name>A0A0G4L7B1_VERLO</name>
<protein>
    <submittedName>
        <fullName evidence="2">Uncharacterized protein</fullName>
    </submittedName>
</protein>
<keyword evidence="3" id="KW-1185">Reference proteome</keyword>
<sequence length="52" mass="5888">MKRYWPPSSHKSATCRPGRSSLRFGTRRARNASPRWRPCTTATPRPPSSSTT</sequence>
<feature type="region of interest" description="Disordered" evidence="1">
    <location>
        <begin position="1"/>
        <end position="52"/>
    </location>
</feature>
<evidence type="ECO:0000313" key="2">
    <source>
        <dbReference type="EMBL" id="CRK17907.1"/>
    </source>
</evidence>
<evidence type="ECO:0000313" key="3">
    <source>
        <dbReference type="Proteomes" id="UP000044602"/>
    </source>
</evidence>